<dbReference type="GO" id="GO:0005524">
    <property type="term" value="F:ATP binding"/>
    <property type="evidence" value="ECO:0007669"/>
    <property type="project" value="UniProtKB-KW"/>
</dbReference>
<evidence type="ECO:0000256" key="3">
    <source>
        <dbReference type="ARBA" id="ARBA00023054"/>
    </source>
</evidence>
<dbReference type="InterPro" id="IPR041569">
    <property type="entry name" value="AAA_lid_3"/>
</dbReference>
<dbReference type="FunFam" id="3.40.50.300:FF:001025">
    <property type="entry name" value="ATPase family, AAA domain-containing 2B"/>
    <property type="match status" value="1"/>
</dbReference>
<dbReference type="InterPro" id="IPR003593">
    <property type="entry name" value="AAA+_ATPase"/>
</dbReference>
<keyword evidence="2 4" id="KW-0067">ATP-binding</keyword>
<sequence>MSTNPAIDALLAAFTASGDTRLLGSALDLATGEADKRAVIAAALDADLDLPLRERLARSALDLGDALDAVALCGDERLLLPVRIDALLVAGRLAEAETDYRAAVAADPVLEDPKIDARLDEARAAAAPEAASNVIGFVHAARGLRGAERSDREEAAAARALFAEADNQVRFADVGGLEDVKKQIARRIITPFRKPSLFAKYRRKAGGGVLLFGPPGCGKTLLARATAGECEARFVNVPVIDVVDKYIGEAERKLAAIFADARRDTPTVLFFDELEALAGTRSGNANQSHVSLVSTFLAEMDGFAHNNEGVLILAATNMPWGVDSAFRRPGRFDRVQFVPPPDRVARAEILKLQLEGRPLAGDVDVDAIAAKTTGFSGADIENLVNTAVDLAIEEALASGAESPVGQRHLAEALGEVKPTTLEWLTTARNYAKYSNAGGQYDDVAAFIKAHGL</sequence>
<keyword evidence="3" id="KW-0175">Coiled coil</keyword>
<dbReference type="PROSITE" id="PS00674">
    <property type="entry name" value="AAA"/>
    <property type="match status" value="1"/>
</dbReference>
<comment type="similarity">
    <text evidence="4">Belongs to the AAA ATPase family.</text>
</comment>
<feature type="domain" description="AAA+ ATPase" evidence="5">
    <location>
        <begin position="205"/>
        <end position="342"/>
    </location>
</feature>
<evidence type="ECO:0000256" key="4">
    <source>
        <dbReference type="RuleBase" id="RU003651"/>
    </source>
</evidence>
<accession>W0A4B4</accession>
<dbReference type="PANTHER" id="PTHR23077:SF171">
    <property type="entry name" value="NUCLEAR VALOSIN-CONTAINING PROTEIN-LIKE"/>
    <property type="match status" value="1"/>
</dbReference>
<evidence type="ECO:0000313" key="7">
    <source>
        <dbReference type="Proteomes" id="UP000018851"/>
    </source>
</evidence>
<dbReference type="InterPro" id="IPR003960">
    <property type="entry name" value="ATPase_AAA_CS"/>
</dbReference>
<dbReference type="InterPro" id="IPR027417">
    <property type="entry name" value="P-loop_NTPase"/>
</dbReference>
<gene>
    <name evidence="6" type="ORF">NX02_00540</name>
</gene>
<evidence type="ECO:0000256" key="1">
    <source>
        <dbReference type="ARBA" id="ARBA00022741"/>
    </source>
</evidence>
<organism evidence="6 7">
    <name type="scientific">Sphingomonas sanxanigenens DSM 19645 = NX02</name>
    <dbReference type="NCBI Taxonomy" id="1123269"/>
    <lineage>
        <taxon>Bacteria</taxon>
        <taxon>Pseudomonadati</taxon>
        <taxon>Pseudomonadota</taxon>
        <taxon>Alphaproteobacteria</taxon>
        <taxon>Sphingomonadales</taxon>
        <taxon>Sphingomonadaceae</taxon>
        <taxon>Sphingomonas</taxon>
    </lineage>
</organism>
<dbReference type="Pfam" id="PF00004">
    <property type="entry name" value="AAA"/>
    <property type="match status" value="1"/>
</dbReference>
<dbReference type="eggNOG" id="COG1222">
    <property type="taxonomic scope" value="Bacteria"/>
</dbReference>
<dbReference type="InterPro" id="IPR050168">
    <property type="entry name" value="AAA_ATPase_domain"/>
</dbReference>
<dbReference type="InterPro" id="IPR003959">
    <property type="entry name" value="ATPase_AAA_core"/>
</dbReference>
<dbReference type="Proteomes" id="UP000018851">
    <property type="component" value="Chromosome"/>
</dbReference>
<dbReference type="PANTHER" id="PTHR23077">
    <property type="entry name" value="AAA-FAMILY ATPASE"/>
    <property type="match status" value="1"/>
</dbReference>
<dbReference type="Gene3D" id="1.10.8.60">
    <property type="match status" value="1"/>
</dbReference>
<dbReference type="STRING" id="1123269.NX02_00540"/>
<dbReference type="RefSeq" id="WP_053000551.1">
    <property type="nucleotide sequence ID" value="NZ_CP006644.1"/>
</dbReference>
<proteinExistence type="inferred from homology"/>
<dbReference type="EMBL" id="CP006644">
    <property type="protein sequence ID" value="AHE51876.1"/>
    <property type="molecule type" value="Genomic_DNA"/>
</dbReference>
<dbReference type="HOGENOM" id="CLU_000688_21_15_5"/>
<evidence type="ECO:0000313" key="6">
    <source>
        <dbReference type="EMBL" id="AHE51876.1"/>
    </source>
</evidence>
<dbReference type="AlphaFoldDB" id="W0A4B4"/>
<evidence type="ECO:0000256" key="2">
    <source>
        <dbReference type="ARBA" id="ARBA00022840"/>
    </source>
</evidence>
<keyword evidence="1 4" id="KW-0547">Nucleotide-binding</keyword>
<dbReference type="KEGG" id="ssan:NX02_00540"/>
<keyword evidence="7" id="KW-1185">Reference proteome</keyword>
<dbReference type="GO" id="GO:0016887">
    <property type="term" value="F:ATP hydrolysis activity"/>
    <property type="evidence" value="ECO:0007669"/>
    <property type="project" value="InterPro"/>
</dbReference>
<name>W0A4B4_9SPHN</name>
<dbReference type="PATRIC" id="fig|1123269.5.peg.106"/>
<dbReference type="Pfam" id="PF17862">
    <property type="entry name" value="AAA_lid_3"/>
    <property type="match status" value="1"/>
</dbReference>
<dbReference type="SUPFAM" id="SSF52540">
    <property type="entry name" value="P-loop containing nucleoside triphosphate hydrolases"/>
    <property type="match status" value="1"/>
</dbReference>
<dbReference type="SMART" id="SM00382">
    <property type="entry name" value="AAA"/>
    <property type="match status" value="1"/>
</dbReference>
<evidence type="ECO:0000259" key="5">
    <source>
        <dbReference type="SMART" id="SM00382"/>
    </source>
</evidence>
<protein>
    <recommendedName>
        <fullName evidence="5">AAA+ ATPase domain-containing protein</fullName>
    </recommendedName>
</protein>
<reference evidence="6 7" key="1">
    <citation type="submission" date="2013-07" db="EMBL/GenBank/DDBJ databases">
        <title>Completed genome of Sphingomonas sanxanigenens NX02.</title>
        <authorList>
            <person name="Ma T."/>
            <person name="Huang H."/>
            <person name="Wu M."/>
            <person name="Li X."/>
            <person name="Li G."/>
        </authorList>
    </citation>
    <scope>NUCLEOTIDE SEQUENCE [LARGE SCALE GENOMIC DNA]</scope>
    <source>
        <strain evidence="6 7">NX02</strain>
    </source>
</reference>
<dbReference type="Gene3D" id="3.40.50.300">
    <property type="entry name" value="P-loop containing nucleotide triphosphate hydrolases"/>
    <property type="match status" value="1"/>
</dbReference>